<keyword evidence="3" id="KW-1185">Reference proteome</keyword>
<dbReference type="EMBL" id="CAKLCB010000392">
    <property type="protein sequence ID" value="CAH0522609.1"/>
    <property type="molecule type" value="Genomic_DNA"/>
</dbReference>
<feature type="compositionally biased region" description="Acidic residues" evidence="1">
    <location>
        <begin position="125"/>
        <end position="134"/>
    </location>
</feature>
<comment type="caution">
    <text evidence="2">The sequence shown here is derived from an EMBL/GenBank/DDBJ whole genome shotgun (WGS) entry which is preliminary data.</text>
</comment>
<evidence type="ECO:0000313" key="2">
    <source>
        <dbReference type="EMBL" id="CAH0522609.1"/>
    </source>
</evidence>
<dbReference type="Proteomes" id="UP001158986">
    <property type="component" value="Unassembled WGS sequence"/>
</dbReference>
<sequence length="265" mass="30221">MGRGKKWRHDEDMSLAAAYAGVASEGVKEGPFFWDSVRSRVQSMRSVRALRNRWVLMSHEVKVFVQYLDRIEAQGVSDKMAAVERAMSNFRETQGRGFEFVSCWEIVQKCHEIRRGGGGSGGQAEETEEEEEMEVPQVDTLAVETAENAECEEQHEADVGVPTEKEENAKSATNSSIPNRAESPRVTPASMDDLTFVQQQLASEMRRKNDLQEDELALKLFSEGRESDESQRFFKLLKRKKLLLLEKEVDALELAQHRPRQRRTV</sequence>
<protein>
    <recommendedName>
        <fullName evidence="4">Myb-like domain-containing protein</fullName>
    </recommendedName>
</protein>
<feature type="region of interest" description="Disordered" evidence="1">
    <location>
        <begin position="149"/>
        <end position="191"/>
    </location>
</feature>
<dbReference type="PANTHER" id="PTHR45023">
    <property type="match status" value="1"/>
</dbReference>
<evidence type="ECO:0000313" key="3">
    <source>
        <dbReference type="Proteomes" id="UP001158986"/>
    </source>
</evidence>
<evidence type="ECO:0000256" key="1">
    <source>
        <dbReference type="SAM" id="MobiDB-lite"/>
    </source>
</evidence>
<name>A0ABN8DEC8_9STRA</name>
<gene>
    <name evidence="2" type="ORF">PBS001_LOCUS9034</name>
</gene>
<feature type="region of interest" description="Disordered" evidence="1">
    <location>
        <begin position="114"/>
        <end position="137"/>
    </location>
</feature>
<reference evidence="2 3" key="1">
    <citation type="submission" date="2021-11" db="EMBL/GenBank/DDBJ databases">
        <authorList>
            <person name="Islam A."/>
            <person name="Islam S."/>
            <person name="Flora M.S."/>
            <person name="Rahman M."/>
            <person name="Ziaur R.M."/>
            <person name="Epstein J.H."/>
            <person name="Hassan M."/>
            <person name="Klassen M."/>
            <person name="Woodard K."/>
            <person name="Webb A."/>
            <person name="Webby R.J."/>
            <person name="El Zowalaty M.E."/>
        </authorList>
    </citation>
    <scope>NUCLEOTIDE SEQUENCE [LARGE SCALE GENOMIC DNA]</scope>
    <source>
        <strain evidence="2">Pbs1</strain>
    </source>
</reference>
<dbReference type="PANTHER" id="PTHR45023:SF4">
    <property type="entry name" value="GLYCINE-RICH PROTEIN-RELATED"/>
    <property type="match status" value="1"/>
</dbReference>
<feature type="compositionally biased region" description="Basic and acidic residues" evidence="1">
    <location>
        <begin position="152"/>
        <end position="169"/>
    </location>
</feature>
<accession>A0ABN8DEC8</accession>
<proteinExistence type="predicted"/>
<organism evidence="2 3">
    <name type="scientific">Peronospora belbahrii</name>
    <dbReference type="NCBI Taxonomy" id="622444"/>
    <lineage>
        <taxon>Eukaryota</taxon>
        <taxon>Sar</taxon>
        <taxon>Stramenopiles</taxon>
        <taxon>Oomycota</taxon>
        <taxon>Peronosporomycetes</taxon>
        <taxon>Peronosporales</taxon>
        <taxon>Peronosporaceae</taxon>
        <taxon>Peronospora</taxon>
    </lineage>
</organism>
<evidence type="ECO:0008006" key="4">
    <source>
        <dbReference type="Google" id="ProtNLM"/>
    </source>
</evidence>